<dbReference type="InterPro" id="IPR029069">
    <property type="entry name" value="HotDog_dom_sf"/>
</dbReference>
<dbReference type="PANTHER" id="PTHR28152:SF1">
    <property type="entry name" value="HYDROXYACYL-THIOESTER DEHYDRATASE TYPE 2, MITOCHONDRIAL"/>
    <property type="match status" value="1"/>
</dbReference>
<protein>
    <submittedName>
        <fullName evidence="2">Acyl dehydratase</fullName>
    </submittedName>
</protein>
<feature type="region of interest" description="Disordered" evidence="1">
    <location>
        <begin position="1"/>
        <end position="23"/>
    </location>
</feature>
<gene>
    <name evidence="2" type="ORF">FXF69_02985</name>
</gene>
<evidence type="ECO:0000313" key="3">
    <source>
        <dbReference type="Proteomes" id="UP000323380"/>
    </source>
</evidence>
<keyword evidence="3" id="KW-1185">Reference proteome</keyword>
<accession>A0A5D0P0J1</accession>
<sequence>MSGSTPATGTATGREPRFGDVRVGDRLPEMRRVPTRLQLFRYSAVTWNTHRIHFDPDYAAQEGYPDVLVQSHLHGAFLVTLCTEWMGASGRLTRLGVSVRRYAVPGDVLVCGGVVTGVERADETHGLVHLDVTETRESDGAVCAAATATIALPL</sequence>
<dbReference type="InterPro" id="IPR052741">
    <property type="entry name" value="Mitochondrial_HTD2"/>
</dbReference>
<evidence type="ECO:0000256" key="1">
    <source>
        <dbReference type="SAM" id="MobiDB-lite"/>
    </source>
</evidence>
<organism evidence="2 3">
    <name type="scientific">Actinomadura chibensis</name>
    <dbReference type="NCBI Taxonomy" id="392828"/>
    <lineage>
        <taxon>Bacteria</taxon>
        <taxon>Bacillati</taxon>
        <taxon>Actinomycetota</taxon>
        <taxon>Actinomycetes</taxon>
        <taxon>Streptosporangiales</taxon>
        <taxon>Thermomonosporaceae</taxon>
        <taxon>Actinomadura</taxon>
    </lineage>
</organism>
<name>A0A5D0P0J1_9ACTN</name>
<dbReference type="EMBL" id="VSFG01000001">
    <property type="protein sequence ID" value="TYB49874.1"/>
    <property type="molecule type" value="Genomic_DNA"/>
</dbReference>
<dbReference type="Proteomes" id="UP000323380">
    <property type="component" value="Unassembled WGS sequence"/>
</dbReference>
<proteinExistence type="predicted"/>
<feature type="compositionally biased region" description="Basic and acidic residues" evidence="1">
    <location>
        <begin position="14"/>
        <end position="23"/>
    </location>
</feature>
<reference evidence="2 3" key="1">
    <citation type="submission" date="2019-08" db="EMBL/GenBank/DDBJ databases">
        <title>Actinomadura sp. nov. CYP1-5 isolated from mountain soil.</title>
        <authorList>
            <person name="Songsumanus A."/>
            <person name="Kuncharoen N."/>
            <person name="Kudo T."/>
            <person name="Yuki M."/>
            <person name="Igarashi Y."/>
            <person name="Tanasupawat S."/>
        </authorList>
    </citation>
    <scope>NUCLEOTIDE SEQUENCE [LARGE SCALE GENOMIC DNA]</scope>
    <source>
        <strain evidence="2 3">JCM 14158</strain>
    </source>
</reference>
<dbReference type="PANTHER" id="PTHR28152">
    <property type="entry name" value="HYDROXYACYL-THIOESTER DEHYDRATASE TYPE 2, MITOCHONDRIAL"/>
    <property type="match status" value="1"/>
</dbReference>
<comment type="caution">
    <text evidence="2">The sequence shown here is derived from an EMBL/GenBank/DDBJ whole genome shotgun (WGS) entry which is preliminary data.</text>
</comment>
<dbReference type="GO" id="GO:0019171">
    <property type="term" value="F:(3R)-hydroxyacyl-[acyl-carrier-protein] dehydratase activity"/>
    <property type="evidence" value="ECO:0007669"/>
    <property type="project" value="TreeGrafter"/>
</dbReference>
<dbReference type="Gene3D" id="3.10.129.10">
    <property type="entry name" value="Hotdog Thioesterase"/>
    <property type="match status" value="1"/>
</dbReference>
<dbReference type="AlphaFoldDB" id="A0A5D0P0J1"/>
<feature type="compositionally biased region" description="Low complexity" evidence="1">
    <location>
        <begin position="1"/>
        <end position="13"/>
    </location>
</feature>
<dbReference type="SUPFAM" id="SSF54637">
    <property type="entry name" value="Thioesterase/thiol ester dehydrase-isomerase"/>
    <property type="match status" value="1"/>
</dbReference>
<evidence type="ECO:0000313" key="2">
    <source>
        <dbReference type="EMBL" id="TYB49874.1"/>
    </source>
</evidence>
<dbReference type="STRING" id="1220554.GCA_001552135_04208"/>